<dbReference type="RefSeq" id="WP_066667811.1">
    <property type="nucleotide sequence ID" value="NZ_LYVF01000137.1"/>
</dbReference>
<organism evidence="1 2">
    <name type="scientific">Desulfotomaculum copahuensis</name>
    <dbReference type="NCBI Taxonomy" id="1838280"/>
    <lineage>
        <taxon>Bacteria</taxon>
        <taxon>Bacillati</taxon>
        <taxon>Bacillota</taxon>
        <taxon>Clostridia</taxon>
        <taxon>Eubacteriales</taxon>
        <taxon>Desulfotomaculaceae</taxon>
        <taxon>Desulfotomaculum</taxon>
    </lineage>
</organism>
<accession>A0A1B7LF77</accession>
<dbReference type="STRING" id="1838280.A6M21_09130"/>
<reference evidence="1 2" key="1">
    <citation type="submission" date="2016-04" db="EMBL/GenBank/DDBJ databases">
        <authorList>
            <person name="Evans L.H."/>
            <person name="Alamgir A."/>
            <person name="Owens N."/>
            <person name="Weber N.D."/>
            <person name="Virtaneva K."/>
            <person name="Barbian K."/>
            <person name="Babar A."/>
            <person name="Rosenke K."/>
        </authorList>
    </citation>
    <scope>NUCLEOTIDE SEQUENCE [LARGE SCALE GENOMIC DNA]</scope>
    <source>
        <strain evidence="1 2">LMa1</strain>
    </source>
</reference>
<dbReference type="OrthoDB" id="1787350at2"/>
<dbReference type="AlphaFoldDB" id="A0A1B7LF77"/>
<dbReference type="EMBL" id="LYVF01000137">
    <property type="protein sequence ID" value="OAT82306.1"/>
    <property type="molecule type" value="Genomic_DNA"/>
</dbReference>
<gene>
    <name evidence="1" type="ORF">A6M21_09130</name>
</gene>
<dbReference type="Proteomes" id="UP000078532">
    <property type="component" value="Unassembled WGS sequence"/>
</dbReference>
<comment type="caution">
    <text evidence="1">The sequence shown here is derived from an EMBL/GenBank/DDBJ whole genome shotgun (WGS) entry which is preliminary data.</text>
</comment>
<evidence type="ECO:0000313" key="2">
    <source>
        <dbReference type="Proteomes" id="UP000078532"/>
    </source>
</evidence>
<proteinExistence type="predicted"/>
<sequence length="71" mass="8069">MSCYLRHLGHILEQAGVAPQTKQERKRVDLAVREIVGSSGEKCPAVWKRVKALLQEPDGEEKLIDGLKRRF</sequence>
<evidence type="ECO:0000313" key="1">
    <source>
        <dbReference type="EMBL" id="OAT82306.1"/>
    </source>
</evidence>
<name>A0A1B7LF77_9FIRM</name>
<keyword evidence="2" id="KW-1185">Reference proteome</keyword>
<protein>
    <submittedName>
        <fullName evidence="1">Uncharacterized protein</fullName>
    </submittedName>
</protein>